<dbReference type="PANTHER" id="PTHR40047:SF1">
    <property type="entry name" value="UPF0703 PROTEIN YCGQ"/>
    <property type="match status" value="1"/>
</dbReference>
<evidence type="ECO:0000259" key="2">
    <source>
        <dbReference type="Pfam" id="PF09323"/>
    </source>
</evidence>
<dbReference type="Pfam" id="PF21537">
    <property type="entry name" value="DUF1980_C"/>
    <property type="match status" value="1"/>
</dbReference>
<feature type="domain" description="DUF1980" evidence="3">
    <location>
        <begin position="171"/>
        <end position="268"/>
    </location>
</feature>
<name>A0A146GBC1_TERSA</name>
<dbReference type="AlphaFoldDB" id="A0A146GBC1"/>
<dbReference type="InParanoid" id="A0A146GBC1"/>
<dbReference type="EMBL" id="BDCO01000002">
    <property type="protein sequence ID" value="GAT33846.1"/>
    <property type="molecule type" value="Genomic_DNA"/>
</dbReference>
<dbReference type="OrthoDB" id="183643at2"/>
<keyword evidence="5" id="KW-1185">Reference proteome</keyword>
<evidence type="ECO:0000256" key="1">
    <source>
        <dbReference type="SAM" id="Phobius"/>
    </source>
</evidence>
<accession>A0A146GBC1</accession>
<evidence type="ECO:0000259" key="3">
    <source>
        <dbReference type="Pfam" id="PF21537"/>
    </source>
</evidence>
<sequence length="268" mass="28720">MTALIQRGITSGILIVWGILLTYFYSSGRVSAYLSPTFQPWTLAAGLMLLILSVIVWFSPSTVTSGDAPSLAKGLGGTIFSGVVLTIPLVLATIVSPSQFSASTVLNRGLVSDANSLPGYKPPVEPALPTQDGTPGQDIATNPYMPRNADGQIRAETIDLIYAAEEKSLRADFENKEVEMIGQFMPAKSNNAKGDRFSLVRMYMVCCAADARPTAVTVQMDPAVKMEEMSWVRVVGTATFPVEGGRVIPLVVAKTVKPSDPPEEAMIY</sequence>
<feature type="transmembrane region" description="Helical" evidence="1">
    <location>
        <begin position="7"/>
        <end position="26"/>
    </location>
</feature>
<comment type="caution">
    <text evidence="4">The sequence shown here is derived from an EMBL/GenBank/DDBJ whole genome shotgun (WGS) entry which is preliminary data.</text>
</comment>
<dbReference type="Pfam" id="PF09323">
    <property type="entry name" value="DUF1980"/>
    <property type="match status" value="1"/>
</dbReference>
<feature type="transmembrane region" description="Helical" evidence="1">
    <location>
        <begin position="38"/>
        <end position="59"/>
    </location>
</feature>
<dbReference type="RefSeq" id="WP_075079532.1">
    <property type="nucleotide sequence ID" value="NZ_BDCO01000002.1"/>
</dbReference>
<dbReference type="NCBIfam" id="TIGR03943">
    <property type="entry name" value="TIGR03943 family putative permease subunit"/>
    <property type="match status" value="1"/>
</dbReference>
<evidence type="ECO:0000313" key="4">
    <source>
        <dbReference type="EMBL" id="GAT33846.1"/>
    </source>
</evidence>
<dbReference type="InterPro" id="IPR048493">
    <property type="entry name" value="DUF1980_N"/>
</dbReference>
<dbReference type="InterPro" id="IPR052955">
    <property type="entry name" value="UPF0703_membrane_permease"/>
</dbReference>
<dbReference type="STRING" id="690879.TSACC_22266"/>
<dbReference type="InterPro" id="IPR015402">
    <property type="entry name" value="DUF1980"/>
</dbReference>
<keyword evidence="1" id="KW-0472">Membrane</keyword>
<feature type="domain" description="DUF1980" evidence="2">
    <location>
        <begin position="13"/>
        <end position="109"/>
    </location>
</feature>
<reference evidence="5" key="1">
    <citation type="journal article" date="2017" name="Genome Announc.">
        <title>Draft Genome Sequence of Terrimicrobium sacchariphilum NM-5T, a Facultative Anaerobic Soil Bacterium of the Class Spartobacteria.</title>
        <authorList>
            <person name="Qiu Y.L."/>
            <person name="Tourlousse D.M."/>
            <person name="Matsuura N."/>
            <person name="Ohashi A."/>
            <person name="Sekiguchi Y."/>
        </authorList>
    </citation>
    <scope>NUCLEOTIDE SEQUENCE [LARGE SCALE GENOMIC DNA]</scope>
    <source>
        <strain evidence="5">NM-5</strain>
    </source>
</reference>
<dbReference type="PANTHER" id="PTHR40047">
    <property type="entry name" value="UPF0703 PROTEIN YCGQ"/>
    <property type="match status" value="1"/>
</dbReference>
<keyword evidence="1" id="KW-1133">Transmembrane helix</keyword>
<feature type="transmembrane region" description="Helical" evidence="1">
    <location>
        <begin position="71"/>
        <end position="95"/>
    </location>
</feature>
<dbReference type="Proteomes" id="UP000076023">
    <property type="component" value="Unassembled WGS sequence"/>
</dbReference>
<dbReference type="InterPro" id="IPR048447">
    <property type="entry name" value="DUF1980_C"/>
</dbReference>
<organism evidence="4 5">
    <name type="scientific">Terrimicrobium sacchariphilum</name>
    <dbReference type="NCBI Taxonomy" id="690879"/>
    <lineage>
        <taxon>Bacteria</taxon>
        <taxon>Pseudomonadati</taxon>
        <taxon>Verrucomicrobiota</taxon>
        <taxon>Terrimicrobiia</taxon>
        <taxon>Terrimicrobiales</taxon>
        <taxon>Terrimicrobiaceae</taxon>
        <taxon>Terrimicrobium</taxon>
    </lineage>
</organism>
<evidence type="ECO:0000313" key="5">
    <source>
        <dbReference type="Proteomes" id="UP000076023"/>
    </source>
</evidence>
<proteinExistence type="predicted"/>
<keyword evidence="1" id="KW-0812">Transmembrane</keyword>
<protein>
    <submittedName>
        <fullName evidence="4">TIGR03943 family protein</fullName>
    </submittedName>
</protein>
<gene>
    <name evidence="4" type="ORF">TSACC_22266</name>
</gene>